<reference evidence="1 2" key="1">
    <citation type="submission" date="2019-12" db="EMBL/GenBank/DDBJ databases">
        <title>Draft genome sequences Bradyrhizobium cajani AMBPC1010, Bradyrhizobium pachyrhizi AMBPC1040 and Bradyrhizobium yuanmingense ALSPC3051, three plant growth promoting strains isolated from nodules of Cajanus cajan L. in Dominican Republic.</title>
        <authorList>
            <person name="Flores-Felix J.D."/>
            <person name="Araujo J."/>
            <person name="Diaz-Alcantara C."/>
            <person name="Gonzalez-Andres F."/>
            <person name="Velazquez E."/>
        </authorList>
    </citation>
    <scope>NUCLEOTIDE SEQUENCE [LARGE SCALE GENOMIC DNA]</scope>
    <source>
        <strain evidence="1 2">1010</strain>
    </source>
</reference>
<organism evidence="1 2">
    <name type="scientific">Bradyrhizobium cajani</name>
    <dbReference type="NCBI Taxonomy" id="1928661"/>
    <lineage>
        <taxon>Bacteria</taxon>
        <taxon>Pseudomonadati</taxon>
        <taxon>Pseudomonadota</taxon>
        <taxon>Alphaproteobacteria</taxon>
        <taxon>Hyphomicrobiales</taxon>
        <taxon>Nitrobacteraceae</taxon>
        <taxon>Bradyrhizobium</taxon>
    </lineage>
</organism>
<proteinExistence type="predicted"/>
<dbReference type="OrthoDB" id="9810234at2"/>
<comment type="caution">
    <text evidence="1">The sequence shown here is derived from an EMBL/GenBank/DDBJ whole genome shotgun (WGS) entry which is preliminary data.</text>
</comment>
<sequence>MVSPQFSGQDVPKEASILRISIDRTWRATEFSELFQRMETLNELSHFGLLKVDGQSSMGIFRSRFARRFRHDAFWMDAEFEGHIEEQVEAETIRDFVRETANPIPLHVARIQFASPGFTDLAGIGKVIGEIRRFVMAIVERYDAKEDRALARAEKEQTVISKKIANAERLLNLSNKMGLDHQTRNMMVRQALDIDRYIEEKVIDRQITSFD</sequence>
<dbReference type="RefSeq" id="WP_157330970.1">
    <property type="nucleotide sequence ID" value="NZ_JANADL010000010.1"/>
</dbReference>
<name>A0A844TJ87_9BRAD</name>
<evidence type="ECO:0000313" key="1">
    <source>
        <dbReference type="EMBL" id="MVT75041.1"/>
    </source>
</evidence>
<evidence type="ECO:0000313" key="2">
    <source>
        <dbReference type="Proteomes" id="UP000449969"/>
    </source>
</evidence>
<gene>
    <name evidence="1" type="ORF">GPL20_18715</name>
</gene>
<dbReference type="Proteomes" id="UP000449969">
    <property type="component" value="Unassembled WGS sequence"/>
</dbReference>
<protein>
    <submittedName>
        <fullName evidence="1">Uncharacterized protein</fullName>
    </submittedName>
</protein>
<keyword evidence="2" id="KW-1185">Reference proteome</keyword>
<dbReference type="AlphaFoldDB" id="A0A844TJ87"/>
<dbReference type="EMBL" id="WQNE01000014">
    <property type="protein sequence ID" value="MVT75041.1"/>
    <property type="molecule type" value="Genomic_DNA"/>
</dbReference>
<accession>A0A844TJ87</accession>